<reference evidence="2" key="1">
    <citation type="journal article" date="2019" name="Int. J. Syst. Evol. Microbiol.">
        <title>The Global Catalogue of Microorganisms (GCM) 10K type strain sequencing project: providing services to taxonomists for standard genome sequencing and annotation.</title>
        <authorList>
            <consortium name="The Broad Institute Genomics Platform"/>
            <consortium name="The Broad Institute Genome Sequencing Center for Infectious Disease"/>
            <person name="Wu L."/>
            <person name="Ma J."/>
        </authorList>
    </citation>
    <scope>NUCLEOTIDE SEQUENCE [LARGE SCALE GENOMIC DNA]</scope>
    <source>
        <strain evidence="2">CGMCC 1.9106</strain>
    </source>
</reference>
<keyword evidence="2" id="KW-1185">Reference proteome</keyword>
<evidence type="ECO:0000313" key="1">
    <source>
        <dbReference type="EMBL" id="MFC7244975.1"/>
    </source>
</evidence>
<organism evidence="1 2">
    <name type="scientific">Catellatospora aurea</name>
    <dbReference type="NCBI Taxonomy" id="1337874"/>
    <lineage>
        <taxon>Bacteria</taxon>
        <taxon>Bacillati</taxon>
        <taxon>Actinomycetota</taxon>
        <taxon>Actinomycetes</taxon>
        <taxon>Micromonosporales</taxon>
        <taxon>Micromonosporaceae</taxon>
        <taxon>Catellatospora</taxon>
    </lineage>
</organism>
<dbReference type="EMBL" id="JBHTAC010000021">
    <property type="protein sequence ID" value="MFC7244975.1"/>
    <property type="molecule type" value="Genomic_DNA"/>
</dbReference>
<comment type="caution">
    <text evidence="1">The sequence shown here is derived from an EMBL/GenBank/DDBJ whole genome shotgun (WGS) entry which is preliminary data.</text>
</comment>
<gene>
    <name evidence="1" type="ORF">ACFQO7_21075</name>
</gene>
<dbReference type="RefSeq" id="WP_376807937.1">
    <property type="nucleotide sequence ID" value="NZ_JBHTAC010000021.1"/>
</dbReference>
<dbReference type="Proteomes" id="UP001596392">
    <property type="component" value="Unassembled WGS sequence"/>
</dbReference>
<name>A0ABW2H1A8_9ACTN</name>
<proteinExistence type="predicted"/>
<sequence>MYIKARIPLVCSYDSEADAAFIYLDHPIASGAAKQTIPFNPADGMFNLDADAEGRILGLEILDARRHLPPAFLQAILDSSKDRVQETP</sequence>
<accession>A0ABW2H1A8</accession>
<evidence type="ECO:0000313" key="2">
    <source>
        <dbReference type="Proteomes" id="UP001596392"/>
    </source>
</evidence>
<dbReference type="InterPro" id="IPR019270">
    <property type="entry name" value="DUF2283"/>
</dbReference>
<dbReference type="Pfam" id="PF10049">
    <property type="entry name" value="DUF2283"/>
    <property type="match status" value="1"/>
</dbReference>
<protein>
    <submittedName>
        <fullName evidence="1">DUF2283 domain-containing protein</fullName>
    </submittedName>
</protein>